<dbReference type="PANTHER" id="PTHR45901:SF7">
    <property type="entry name" value="OXYGEN-REGULATED PROTEIN 1"/>
    <property type="match status" value="1"/>
</dbReference>
<dbReference type="EMBL" id="JAFBMS010000012">
    <property type="protein sequence ID" value="KAG9347991.1"/>
    <property type="molecule type" value="Genomic_DNA"/>
</dbReference>
<organism evidence="3 4">
    <name type="scientific">Albula glossodonta</name>
    <name type="common">roundjaw bonefish</name>
    <dbReference type="NCBI Taxonomy" id="121402"/>
    <lineage>
        <taxon>Eukaryota</taxon>
        <taxon>Metazoa</taxon>
        <taxon>Chordata</taxon>
        <taxon>Craniata</taxon>
        <taxon>Vertebrata</taxon>
        <taxon>Euteleostomi</taxon>
        <taxon>Actinopterygii</taxon>
        <taxon>Neopterygii</taxon>
        <taxon>Teleostei</taxon>
        <taxon>Albuliformes</taxon>
        <taxon>Albulidae</taxon>
        <taxon>Albula</taxon>
    </lineage>
</organism>
<evidence type="ECO:0000259" key="2">
    <source>
        <dbReference type="PROSITE" id="PS50095"/>
    </source>
</evidence>
<name>A0A8T2P9U2_9TELE</name>
<evidence type="ECO:0000256" key="1">
    <source>
        <dbReference type="PROSITE-ProRule" id="PRU00152"/>
    </source>
</evidence>
<dbReference type="Proteomes" id="UP000824540">
    <property type="component" value="Unassembled WGS sequence"/>
</dbReference>
<feature type="domain" description="PLAT" evidence="2">
    <location>
        <begin position="14"/>
        <end position="130"/>
    </location>
</feature>
<dbReference type="PANTHER" id="PTHR45901">
    <property type="entry name" value="PROTEIN CBG12474"/>
    <property type="match status" value="1"/>
</dbReference>
<sequence>MKAKRVEPLLSSSDGWTVSVLMGHVGTQTRAFLWVCGTDGTAGPVHLDLCKNNGNTQSLPEHEAEFQISLRDVGSICKIRIGHNGRSEEPEWDLKRVTMRKMEDGLTLKFDASGLLLSDNHEGEHAYELPLPADDGECVSPDK</sequence>
<dbReference type="SUPFAM" id="SSF49723">
    <property type="entry name" value="Lipase/lipooxygenase domain (PLAT/LH2 domain)"/>
    <property type="match status" value="1"/>
</dbReference>
<dbReference type="PROSITE" id="PS50095">
    <property type="entry name" value="PLAT"/>
    <property type="match status" value="1"/>
</dbReference>
<dbReference type="AlphaFoldDB" id="A0A8T2P9U2"/>
<keyword evidence="4" id="KW-1185">Reference proteome</keyword>
<evidence type="ECO:0000313" key="4">
    <source>
        <dbReference type="Proteomes" id="UP000824540"/>
    </source>
</evidence>
<accession>A0A8T2P9U2</accession>
<proteinExistence type="predicted"/>
<dbReference type="Pfam" id="PF01477">
    <property type="entry name" value="PLAT"/>
    <property type="match status" value="1"/>
</dbReference>
<comment type="caution">
    <text evidence="3">The sequence shown here is derived from an EMBL/GenBank/DDBJ whole genome shotgun (WGS) entry which is preliminary data.</text>
</comment>
<dbReference type="OrthoDB" id="9895813at2759"/>
<evidence type="ECO:0000313" key="3">
    <source>
        <dbReference type="EMBL" id="KAG9347991.1"/>
    </source>
</evidence>
<dbReference type="Gene3D" id="2.60.60.20">
    <property type="entry name" value="PLAT/LH2 domain"/>
    <property type="match status" value="1"/>
</dbReference>
<dbReference type="InterPro" id="IPR036392">
    <property type="entry name" value="PLAT/LH2_dom_sf"/>
</dbReference>
<protein>
    <recommendedName>
        <fullName evidence="2">PLAT domain-containing protein</fullName>
    </recommendedName>
</protein>
<reference evidence="3" key="1">
    <citation type="thesis" date="2021" institute="BYU ScholarsArchive" country="Provo, UT, USA">
        <title>Applications of and Algorithms for Genome Assembly and Genomic Analyses with an Emphasis on Marine Teleosts.</title>
        <authorList>
            <person name="Pickett B.D."/>
        </authorList>
    </citation>
    <scope>NUCLEOTIDE SEQUENCE</scope>
    <source>
        <strain evidence="3">HI-2016</strain>
    </source>
</reference>
<dbReference type="InterPro" id="IPR001024">
    <property type="entry name" value="PLAT/LH2_dom"/>
</dbReference>
<comment type="caution">
    <text evidence="1">Lacks conserved residue(s) required for the propagation of feature annotation.</text>
</comment>
<dbReference type="InterPro" id="IPR052970">
    <property type="entry name" value="Inner_ear_hair_cell_LOXHD"/>
</dbReference>
<gene>
    <name evidence="3" type="ORF">JZ751_004010</name>
</gene>